<evidence type="ECO:0000256" key="2">
    <source>
        <dbReference type="ARBA" id="ARBA00009948"/>
    </source>
</evidence>
<evidence type="ECO:0000259" key="9">
    <source>
        <dbReference type="Pfam" id="PF00275"/>
    </source>
</evidence>
<dbReference type="GO" id="GO:0009423">
    <property type="term" value="P:chorismate biosynthetic process"/>
    <property type="evidence" value="ECO:0007669"/>
    <property type="project" value="UniProtKB-UniPathway"/>
</dbReference>
<comment type="similarity">
    <text evidence="2">Belongs to the EPSP synthase family.</text>
</comment>
<dbReference type="EMBL" id="CP035952">
    <property type="protein sequence ID" value="QBF26819.1"/>
    <property type="molecule type" value="Genomic_DNA"/>
</dbReference>
<dbReference type="PIRSF" id="PIRSF000505">
    <property type="entry name" value="EPSPS"/>
    <property type="match status" value="1"/>
</dbReference>
<keyword evidence="4" id="KW-0028">Amino-acid biosynthesis</keyword>
<name>A0A411MJ48_9PSED</name>
<dbReference type="InterPro" id="IPR013792">
    <property type="entry name" value="RNA3'P_cycl/enolpyr_Trfase_a/b"/>
</dbReference>
<dbReference type="GO" id="GO:0003866">
    <property type="term" value="F:3-phosphoshikimate 1-carboxyvinyltransferase activity"/>
    <property type="evidence" value="ECO:0007669"/>
    <property type="project" value="UniProtKB-EC"/>
</dbReference>
<evidence type="ECO:0000256" key="1">
    <source>
        <dbReference type="ARBA" id="ARBA00004811"/>
    </source>
</evidence>
<organism evidence="10 11">
    <name type="scientific">Pseudomonas tructae</name>
    <dbReference type="NCBI Taxonomy" id="2518644"/>
    <lineage>
        <taxon>Bacteria</taxon>
        <taxon>Pseudomonadati</taxon>
        <taxon>Pseudomonadota</taxon>
        <taxon>Gammaproteobacteria</taxon>
        <taxon>Pseudomonadales</taxon>
        <taxon>Pseudomonadaceae</taxon>
        <taxon>Pseudomonas</taxon>
    </lineage>
</organism>
<dbReference type="RefSeq" id="WP_130264685.1">
    <property type="nucleotide sequence ID" value="NZ_CP035952.1"/>
</dbReference>
<protein>
    <recommendedName>
        <fullName evidence="3">3-phosphoshikimate 1-carboxyvinyltransferase</fullName>
        <ecNumber evidence="3">2.5.1.19</ecNumber>
    </recommendedName>
    <alternativeName>
        <fullName evidence="7">5-enolpyruvylshikimate-3-phosphate synthase</fullName>
    </alternativeName>
</protein>
<dbReference type="GO" id="GO:0009073">
    <property type="term" value="P:aromatic amino acid family biosynthetic process"/>
    <property type="evidence" value="ECO:0007669"/>
    <property type="project" value="UniProtKB-KW"/>
</dbReference>
<evidence type="ECO:0000256" key="5">
    <source>
        <dbReference type="ARBA" id="ARBA00022679"/>
    </source>
</evidence>
<evidence type="ECO:0000256" key="7">
    <source>
        <dbReference type="ARBA" id="ARBA00030046"/>
    </source>
</evidence>
<comment type="catalytic activity">
    <reaction evidence="8">
        <text>3-phosphoshikimate + phosphoenolpyruvate = 5-O-(1-carboxyvinyl)-3-phosphoshikimate + phosphate</text>
        <dbReference type="Rhea" id="RHEA:21256"/>
        <dbReference type="ChEBI" id="CHEBI:43474"/>
        <dbReference type="ChEBI" id="CHEBI:57701"/>
        <dbReference type="ChEBI" id="CHEBI:58702"/>
        <dbReference type="ChEBI" id="CHEBI:145989"/>
        <dbReference type="EC" id="2.5.1.19"/>
    </reaction>
    <physiologicalReaction direction="left-to-right" evidence="8">
        <dbReference type="Rhea" id="RHEA:21257"/>
    </physiologicalReaction>
</comment>
<dbReference type="InterPro" id="IPR006264">
    <property type="entry name" value="EPSP_synthase"/>
</dbReference>
<dbReference type="Gene3D" id="3.65.10.10">
    <property type="entry name" value="Enolpyruvate transferase domain"/>
    <property type="match status" value="2"/>
</dbReference>
<dbReference type="AlphaFoldDB" id="A0A411MJ48"/>
<sequence length="448" mass="49277">MIDYPDRQIDFKLDGEHQVWVNVDERLPSDKSISHRMILFAALAAHPVKLRSLNRGKAVTLLLDALQQLGLQVKQEETRDCVSISGDFAADTHETVVDLGPSSAAARMLIGMLVGLNVPCIVDGDETLRNRPFDWIVEPLNQMGADLRYLGTPGSLPVRINKAQFNGGHALIRIGSAQAISTLLFAGVAARKALSISYPVVSRDHTQRIVNSFGDSLLERHHHIEYQPRQCTVPEEICIPQDPSAIAYPAALFLLCNRGRAQQQLTFDNVCLNPTRQGFFTWLGLCGFKLTVVVDSVRHGEPIGRLILEGGGEPRAHDLRDKDLFHAMIDEVPLALAIACLLPGQATFTDLYELTFKESDRIEATRRTLNAFGLDYQVHGYDVRVDGAQVPHAPKAVPTFGDHRLSMTAHVLLLAHGLQGTVLEGHCYTTSFPGFAECLDTLTGRSGL</sequence>
<dbReference type="InterPro" id="IPR001986">
    <property type="entry name" value="Enolpyruvate_Tfrase_dom"/>
</dbReference>
<dbReference type="InterPro" id="IPR036968">
    <property type="entry name" value="Enolpyruvate_Tfrase_sf"/>
</dbReference>
<accession>A0A411MJ48</accession>
<proteinExistence type="inferred from homology"/>
<comment type="pathway">
    <text evidence="1">Metabolic intermediate biosynthesis; chorismate biosynthesis; chorismate from D-erythrose 4-phosphate and phosphoenolpyruvate: step 6/7.</text>
</comment>
<feature type="domain" description="Enolpyruvate transferase" evidence="9">
    <location>
        <begin position="26"/>
        <end position="438"/>
    </location>
</feature>
<evidence type="ECO:0000256" key="6">
    <source>
        <dbReference type="ARBA" id="ARBA00023141"/>
    </source>
</evidence>
<dbReference type="Pfam" id="PF00275">
    <property type="entry name" value="EPSP_synthase"/>
    <property type="match status" value="1"/>
</dbReference>
<keyword evidence="5 10" id="KW-0808">Transferase</keyword>
<dbReference type="PANTHER" id="PTHR21090">
    <property type="entry name" value="AROM/DEHYDROQUINATE SYNTHASE"/>
    <property type="match status" value="1"/>
</dbReference>
<dbReference type="EC" id="2.5.1.19" evidence="3"/>
<dbReference type="Proteomes" id="UP000291130">
    <property type="component" value="Chromosome"/>
</dbReference>
<dbReference type="GO" id="GO:0008652">
    <property type="term" value="P:amino acid biosynthetic process"/>
    <property type="evidence" value="ECO:0007669"/>
    <property type="project" value="UniProtKB-KW"/>
</dbReference>
<dbReference type="SUPFAM" id="SSF55205">
    <property type="entry name" value="EPT/RTPC-like"/>
    <property type="match status" value="1"/>
</dbReference>
<dbReference type="PANTHER" id="PTHR21090:SF5">
    <property type="entry name" value="PENTAFUNCTIONAL AROM POLYPEPTIDE"/>
    <property type="match status" value="1"/>
</dbReference>
<gene>
    <name evidence="10" type="ORF">EXN22_14370</name>
</gene>
<evidence type="ECO:0000256" key="4">
    <source>
        <dbReference type="ARBA" id="ARBA00022605"/>
    </source>
</evidence>
<evidence type="ECO:0000313" key="11">
    <source>
        <dbReference type="Proteomes" id="UP000291130"/>
    </source>
</evidence>
<keyword evidence="6" id="KW-0057">Aromatic amino acid biosynthesis</keyword>
<evidence type="ECO:0000256" key="3">
    <source>
        <dbReference type="ARBA" id="ARBA00012450"/>
    </source>
</evidence>
<dbReference type="UniPathway" id="UPA00053">
    <property type="reaction ID" value="UER00089"/>
</dbReference>
<evidence type="ECO:0000256" key="8">
    <source>
        <dbReference type="ARBA" id="ARBA00044633"/>
    </source>
</evidence>
<dbReference type="OrthoDB" id="9809920at2"/>
<keyword evidence="11" id="KW-1185">Reference proteome</keyword>
<evidence type="ECO:0000313" key="10">
    <source>
        <dbReference type="EMBL" id="QBF26819.1"/>
    </source>
</evidence>
<dbReference type="KEGG" id="ptk:EXN22_14370"/>
<reference evidence="10 11" key="1">
    <citation type="submission" date="2019-02" db="EMBL/GenBank/DDBJ databases">
        <title>Complete genome sequence of Pseudomonas sp. SNU WT1 isolated from rainbow trout.</title>
        <authorList>
            <person name="Oh W.T."/>
            <person name="Park S.C."/>
        </authorList>
    </citation>
    <scope>NUCLEOTIDE SEQUENCE [LARGE SCALE GENOMIC DNA]</scope>
    <source>
        <strain evidence="10 11">SNU WT1</strain>
    </source>
</reference>